<reference evidence="1 2" key="1">
    <citation type="submission" date="2020-07" db="EMBL/GenBank/DDBJ databases">
        <title>Mycobacterium kansasii (former subtype) with zoonotic potential isolated from diseased indoor pet cat, Japan.</title>
        <authorList>
            <person name="Fukano H."/>
            <person name="Terazono T."/>
            <person name="Hoshino Y."/>
        </authorList>
    </citation>
    <scope>NUCLEOTIDE SEQUENCE [LARGE SCALE GENOMIC DNA]</scope>
    <source>
        <strain evidence="1 2">Kuro-I</strain>
    </source>
</reference>
<dbReference type="EMBL" id="AP023343">
    <property type="protein sequence ID" value="BCI85730.1"/>
    <property type="molecule type" value="Genomic_DNA"/>
</dbReference>
<dbReference type="AlphaFoldDB" id="A0A7G1I3Z3"/>
<evidence type="ECO:0000313" key="1">
    <source>
        <dbReference type="EMBL" id="BCI85730.1"/>
    </source>
</evidence>
<organism evidence="1 2">
    <name type="scientific">Mycobacterium kansasii</name>
    <dbReference type="NCBI Taxonomy" id="1768"/>
    <lineage>
        <taxon>Bacteria</taxon>
        <taxon>Bacillati</taxon>
        <taxon>Actinomycetota</taxon>
        <taxon>Actinomycetes</taxon>
        <taxon>Mycobacteriales</taxon>
        <taxon>Mycobacteriaceae</taxon>
        <taxon>Mycobacterium</taxon>
    </lineage>
</organism>
<evidence type="ECO:0000313" key="2">
    <source>
        <dbReference type="Proteomes" id="UP000516380"/>
    </source>
</evidence>
<name>A0A7G1I3Z3_MYCKA</name>
<keyword evidence="2" id="KW-1185">Reference proteome</keyword>
<sequence>MGTSLPGQKFAGWDLPIDAATQRVYDLFVRHYDNRESWDLTIWLGLTPAGERQALKLKGDAAD</sequence>
<gene>
    <name evidence="1" type="ORF">NIIDMKKI_09360</name>
</gene>
<proteinExistence type="predicted"/>
<accession>A0A7G1I3Z3</accession>
<dbReference type="Proteomes" id="UP000516380">
    <property type="component" value="Chromosome"/>
</dbReference>
<protein>
    <submittedName>
        <fullName evidence="1">Uncharacterized protein</fullName>
    </submittedName>
</protein>